<keyword evidence="3" id="KW-1185">Reference proteome</keyword>
<name>A0ABZ2J2I9_9CHLR</name>
<proteinExistence type="predicted"/>
<organism evidence="2 3">
    <name type="scientific">Candidatus Dehalogenimonas loeffleri</name>
    <dbReference type="NCBI Taxonomy" id="3127115"/>
    <lineage>
        <taxon>Bacteria</taxon>
        <taxon>Bacillati</taxon>
        <taxon>Chloroflexota</taxon>
        <taxon>Dehalococcoidia</taxon>
        <taxon>Dehalococcoidales</taxon>
        <taxon>Dehalococcoidaceae</taxon>
        <taxon>Dehalogenimonas</taxon>
    </lineage>
</organism>
<feature type="transmembrane region" description="Helical" evidence="1">
    <location>
        <begin position="7"/>
        <end position="24"/>
    </location>
</feature>
<gene>
    <name evidence="2" type="ORF">V8247_07045</name>
</gene>
<dbReference type="Proteomes" id="UP001375370">
    <property type="component" value="Chromosome"/>
</dbReference>
<feature type="transmembrane region" description="Helical" evidence="1">
    <location>
        <begin position="30"/>
        <end position="46"/>
    </location>
</feature>
<dbReference type="RefSeq" id="WP_338737144.1">
    <property type="nucleotide sequence ID" value="NZ_CP146612.1"/>
</dbReference>
<evidence type="ECO:0000256" key="1">
    <source>
        <dbReference type="SAM" id="Phobius"/>
    </source>
</evidence>
<keyword evidence="1" id="KW-0472">Membrane</keyword>
<sequence>MSRDLGMALMVLCGLAVSLLSILLANWLGVIVGGAFLISTIGSLIWKHSGPKYAIGTGLIVLSWSIVFLATNYEATSIYGLAGVIVTSLFTVGAFFTYRDQNK</sequence>
<feature type="transmembrane region" description="Helical" evidence="1">
    <location>
        <begin position="77"/>
        <end position="98"/>
    </location>
</feature>
<feature type="transmembrane region" description="Helical" evidence="1">
    <location>
        <begin position="53"/>
        <end position="71"/>
    </location>
</feature>
<reference evidence="2 3" key="1">
    <citation type="submission" date="2024-03" db="EMBL/GenBank/DDBJ databases">
        <title>A Dehalogenimonas Isolated from Estuarine Sediments Dihaloeliminates Chlorinated Alkanes.</title>
        <authorList>
            <person name="Yang Y."/>
            <person name="Wang H."/>
        </authorList>
    </citation>
    <scope>NUCLEOTIDE SEQUENCE [LARGE SCALE GENOMIC DNA]</scope>
    <source>
        <strain evidence="2 3">W</strain>
    </source>
</reference>
<accession>A0ABZ2J2I9</accession>
<dbReference type="EMBL" id="CP146612">
    <property type="protein sequence ID" value="WWX25011.1"/>
    <property type="molecule type" value="Genomic_DNA"/>
</dbReference>
<keyword evidence="1" id="KW-1133">Transmembrane helix</keyword>
<protein>
    <submittedName>
        <fullName evidence="2">Uncharacterized protein</fullName>
    </submittedName>
</protein>
<evidence type="ECO:0000313" key="3">
    <source>
        <dbReference type="Proteomes" id="UP001375370"/>
    </source>
</evidence>
<keyword evidence="1" id="KW-0812">Transmembrane</keyword>
<evidence type="ECO:0000313" key="2">
    <source>
        <dbReference type="EMBL" id="WWX25011.1"/>
    </source>
</evidence>